<gene>
    <name evidence="2" type="ordered locus">PputW619_3591</name>
</gene>
<dbReference type="InterPro" id="IPR018004">
    <property type="entry name" value="KilA/APSES_HTH"/>
</dbReference>
<dbReference type="Pfam" id="PF03374">
    <property type="entry name" value="ANT"/>
    <property type="match status" value="1"/>
</dbReference>
<dbReference type="AlphaFoldDB" id="B1JBZ7"/>
<dbReference type="HOGENOM" id="CLU_046670_7_2_6"/>
<dbReference type="GO" id="GO:0003677">
    <property type="term" value="F:DNA binding"/>
    <property type="evidence" value="ECO:0007669"/>
    <property type="project" value="InterPro"/>
</dbReference>
<dbReference type="EMBL" id="CP000949">
    <property type="protein sequence ID" value="ACA74073.1"/>
    <property type="molecule type" value="Genomic_DNA"/>
</dbReference>
<sequence length="251" mass="27931">MLGDFTIRQDEEGRYCLNDVHKAAGGLGHQRPSKWLATAQADDLVSELEAQNWATKPVSIRKGQGVSGTYVTKELVYAYAMWISTNFHIEVIQAYDRLATSGVAVHQNAARHLLDNPTHYLDTIIQQAQSLAGNYEQLIHKVELDAPKIKYHDAVADSSNLQTISEVGKKFGIGRNKLFKLLRELKVLMADKCNSPYQRHIDSGCFVVVGRVHITANGIHRSNKTMVTGKGEIYIGKLLSEEGWSQNKQAA</sequence>
<dbReference type="SMART" id="SM01252">
    <property type="entry name" value="KilA-N"/>
    <property type="match status" value="1"/>
</dbReference>
<organism evidence="2">
    <name type="scientific">Pseudomonas putida (strain W619)</name>
    <dbReference type="NCBI Taxonomy" id="390235"/>
    <lineage>
        <taxon>Bacteria</taxon>
        <taxon>Pseudomonadati</taxon>
        <taxon>Pseudomonadota</taxon>
        <taxon>Gammaproteobacteria</taxon>
        <taxon>Pseudomonadales</taxon>
        <taxon>Pseudomonadaceae</taxon>
        <taxon>Pseudomonas</taxon>
    </lineage>
</organism>
<reference evidence="2" key="1">
    <citation type="submission" date="2008-02" db="EMBL/GenBank/DDBJ databases">
        <title>Complete sequence of Psuedomonas putida W619.</title>
        <authorList>
            <consortium name="US DOE Joint Genome Institute"/>
            <person name="Copeland A."/>
            <person name="Lucas S."/>
            <person name="Lapidus A."/>
            <person name="Barry K."/>
            <person name="Detter J.C."/>
            <person name="Glavina del Rio T."/>
            <person name="Dalin E."/>
            <person name="Tice H."/>
            <person name="Pitluck S."/>
            <person name="Chain P."/>
            <person name="Malfatti S."/>
            <person name="Shin M."/>
            <person name="Vergez L."/>
            <person name="Schmutz J."/>
            <person name="Larimer F."/>
            <person name="Land M."/>
            <person name="Hauser L."/>
            <person name="Kyrpides N."/>
            <person name="Kim E."/>
            <person name="Taghavi S."/>
            <person name="Vangronsveld D."/>
            <person name="van der Lelie D."/>
            <person name="Richardson P."/>
        </authorList>
    </citation>
    <scope>NUCLEOTIDE SEQUENCE</scope>
    <source>
        <strain evidence="2">W619</strain>
    </source>
</reference>
<accession>B1JBZ7</accession>
<evidence type="ECO:0000313" key="2">
    <source>
        <dbReference type="EMBL" id="ACA74073.1"/>
    </source>
</evidence>
<feature type="domain" description="KilA-N" evidence="1">
    <location>
        <begin position="1"/>
        <end position="98"/>
    </location>
</feature>
<dbReference type="eggNOG" id="COG3645">
    <property type="taxonomic scope" value="Bacteria"/>
</dbReference>
<protein>
    <submittedName>
        <fullName evidence="2">Phage antirepressor protein</fullName>
    </submittedName>
</protein>
<name>B1JBZ7_PSEPW</name>
<evidence type="ECO:0000259" key="1">
    <source>
        <dbReference type="PROSITE" id="PS51301"/>
    </source>
</evidence>
<dbReference type="PROSITE" id="PS51301">
    <property type="entry name" value="KILA_N"/>
    <property type="match status" value="1"/>
</dbReference>
<dbReference type="Pfam" id="PF04383">
    <property type="entry name" value="KilA-N"/>
    <property type="match status" value="1"/>
</dbReference>
<dbReference type="KEGG" id="ppw:PputW619_3591"/>
<dbReference type="InterPro" id="IPR017880">
    <property type="entry name" value="KilA_N"/>
</dbReference>
<dbReference type="InterPro" id="IPR005039">
    <property type="entry name" value="Ant_C"/>
</dbReference>
<proteinExistence type="predicted"/>